<name>A0A8S5RDW6_9VIRU</name>
<accession>A0A8S5RDW6</accession>
<evidence type="ECO:0000313" key="2">
    <source>
        <dbReference type="EMBL" id="DAE29584.1"/>
    </source>
</evidence>
<reference evidence="2" key="1">
    <citation type="journal article" date="2021" name="Proc. Natl. Acad. Sci. U.S.A.">
        <title>A Catalog of Tens of Thousands of Viruses from Human Metagenomes Reveals Hidden Associations with Chronic Diseases.</title>
        <authorList>
            <person name="Tisza M.J."/>
            <person name="Buck C.B."/>
        </authorList>
    </citation>
    <scope>NUCLEOTIDE SEQUENCE</scope>
    <source>
        <strain evidence="2">CtkyY8</strain>
    </source>
</reference>
<sequence>MRNYANKKITVRRKTNLLSNEKTKTPIMQGANPCHYHSHDENLRV</sequence>
<feature type="region of interest" description="Disordered" evidence="1">
    <location>
        <begin position="22"/>
        <end position="45"/>
    </location>
</feature>
<organism evidence="2">
    <name type="scientific">virus sp. ctkyY8</name>
    <dbReference type="NCBI Taxonomy" id="2827995"/>
    <lineage>
        <taxon>Viruses</taxon>
    </lineage>
</organism>
<protein>
    <submittedName>
        <fullName evidence="2">Uncharacterized protein</fullName>
    </submittedName>
</protein>
<dbReference type="EMBL" id="BK059095">
    <property type="protein sequence ID" value="DAE29584.1"/>
    <property type="molecule type" value="Genomic_DNA"/>
</dbReference>
<proteinExistence type="predicted"/>
<evidence type="ECO:0000256" key="1">
    <source>
        <dbReference type="SAM" id="MobiDB-lite"/>
    </source>
</evidence>